<dbReference type="RefSeq" id="WP_142611895.1">
    <property type="nucleotide sequence ID" value="NZ_VIJZ01000001.1"/>
</dbReference>
<dbReference type="EMBL" id="VIJZ01000001">
    <property type="protein sequence ID" value="TQS01533.1"/>
    <property type="molecule type" value="Genomic_DNA"/>
</dbReference>
<sequence length="45" mass="5726">MQTVRHSVKYRLERIHDMTNFDLDDSSEQFIYHTCLIHYYLWEYK</sequence>
<evidence type="ECO:0000259" key="1">
    <source>
        <dbReference type="Pfam" id="PF13556"/>
    </source>
</evidence>
<feature type="domain" description="PucR C-terminal helix-turn-helix" evidence="1">
    <location>
        <begin position="5"/>
        <end position="34"/>
    </location>
</feature>
<organism evidence="2 3">
    <name type="scientific">Paenibacillus ottowii</name>
    <dbReference type="NCBI Taxonomy" id="2315729"/>
    <lineage>
        <taxon>Bacteria</taxon>
        <taxon>Bacillati</taxon>
        <taxon>Bacillota</taxon>
        <taxon>Bacilli</taxon>
        <taxon>Bacillales</taxon>
        <taxon>Paenibacillaceae</taxon>
        <taxon>Paenibacillus</taxon>
    </lineage>
</organism>
<proteinExistence type="predicted"/>
<dbReference type="Pfam" id="PF13556">
    <property type="entry name" value="HTH_30"/>
    <property type="match status" value="1"/>
</dbReference>
<dbReference type="InterPro" id="IPR025736">
    <property type="entry name" value="PucR_C-HTH_dom"/>
</dbReference>
<evidence type="ECO:0000313" key="3">
    <source>
        <dbReference type="Proteomes" id="UP000319219"/>
    </source>
</evidence>
<protein>
    <recommendedName>
        <fullName evidence="1">PucR C-terminal helix-turn-helix domain-containing protein</fullName>
    </recommendedName>
</protein>
<keyword evidence="3" id="KW-1185">Reference proteome</keyword>
<comment type="caution">
    <text evidence="2">The sequence shown here is derived from an EMBL/GenBank/DDBJ whole genome shotgun (WGS) entry which is preliminary data.</text>
</comment>
<name>A0ABY3BBJ4_9BACL</name>
<evidence type="ECO:0000313" key="2">
    <source>
        <dbReference type="EMBL" id="TQS01533.1"/>
    </source>
</evidence>
<accession>A0ABY3BBJ4</accession>
<dbReference type="Gene3D" id="1.10.10.2840">
    <property type="entry name" value="PucR C-terminal helix-turn-helix domain"/>
    <property type="match status" value="1"/>
</dbReference>
<reference evidence="2 3" key="1">
    <citation type="submission" date="2019-07" db="EMBL/GenBank/DDBJ databases">
        <title>Paenibacillus ottowii sp. nov. isolated from a fermentation system processing bovine manure.</title>
        <authorList>
            <person name="Velazquez L.F."/>
            <person name="Rajbanshi S."/>
            <person name="Guan S."/>
            <person name="Hinchee M."/>
            <person name="Welsh A."/>
        </authorList>
    </citation>
    <scope>NUCLEOTIDE SEQUENCE [LARGE SCALE GENOMIC DNA]</scope>
    <source>
        <strain evidence="2 3">MS2379</strain>
    </source>
</reference>
<gene>
    <name evidence="2" type="ORF">FKV70_03805</name>
</gene>
<dbReference type="InterPro" id="IPR042070">
    <property type="entry name" value="PucR_C-HTH_sf"/>
</dbReference>
<dbReference type="Proteomes" id="UP000319219">
    <property type="component" value="Unassembled WGS sequence"/>
</dbReference>